<reference evidence="1" key="1">
    <citation type="submission" date="2017-08" db="EMBL/GenBank/DDBJ databases">
        <authorList>
            <person name="Imhoff J.F."/>
            <person name="Rahn T."/>
            <person name="Kuenzel S."/>
            <person name="Neulinger S.C."/>
        </authorList>
    </citation>
    <scope>NUCLEOTIDE SEQUENCE</scope>
    <source>
        <strain evidence="1">DSM 11080</strain>
    </source>
</reference>
<accession>A0AAJ0XAR2</accession>
<dbReference type="Proteomes" id="UP001296776">
    <property type="component" value="Unassembled WGS sequence"/>
</dbReference>
<protein>
    <submittedName>
        <fullName evidence="1">Uncharacterized protein</fullName>
    </submittedName>
</protein>
<dbReference type="EMBL" id="NRSJ01000018">
    <property type="protein sequence ID" value="MBK1705112.1"/>
    <property type="molecule type" value="Genomic_DNA"/>
</dbReference>
<evidence type="ECO:0000313" key="2">
    <source>
        <dbReference type="Proteomes" id="UP001296776"/>
    </source>
</evidence>
<gene>
    <name evidence="1" type="ORF">CKO40_11310</name>
</gene>
<sequence>MSDHPHPTDRIEDFKPWRAWVADDAGSVFPTFAAFEWFVRKHHDRLVDSGQFIPRRGPAGSLAGPHLGAVVLEILRDEARRAAA</sequence>
<proteinExistence type="predicted"/>
<comment type="caution">
    <text evidence="1">The sequence shown here is derived from an EMBL/GenBank/DDBJ whole genome shotgun (WGS) entry which is preliminary data.</text>
</comment>
<dbReference type="AlphaFoldDB" id="A0AAJ0XAR2"/>
<evidence type="ECO:0000313" key="1">
    <source>
        <dbReference type="EMBL" id="MBK1705112.1"/>
    </source>
</evidence>
<dbReference type="RefSeq" id="WP_200346321.1">
    <property type="nucleotide sequence ID" value="NZ_NRSJ01000018.1"/>
</dbReference>
<name>A0AAJ0XAR2_9GAMM</name>
<reference evidence="1" key="2">
    <citation type="journal article" date="2020" name="Microorganisms">
        <title>Osmotic Adaptation and Compatible Solute Biosynthesis of Phototrophic Bacteria as Revealed from Genome Analyses.</title>
        <authorList>
            <person name="Imhoff J.F."/>
            <person name="Rahn T."/>
            <person name="Kunzel S."/>
            <person name="Keller A."/>
            <person name="Neulinger S.C."/>
        </authorList>
    </citation>
    <scope>NUCLEOTIDE SEQUENCE</scope>
    <source>
        <strain evidence="1">DSM 11080</strain>
    </source>
</reference>
<organism evidence="1 2">
    <name type="scientific">Halochromatium glycolicum</name>
    <dbReference type="NCBI Taxonomy" id="85075"/>
    <lineage>
        <taxon>Bacteria</taxon>
        <taxon>Pseudomonadati</taxon>
        <taxon>Pseudomonadota</taxon>
        <taxon>Gammaproteobacteria</taxon>
        <taxon>Chromatiales</taxon>
        <taxon>Chromatiaceae</taxon>
        <taxon>Halochromatium</taxon>
    </lineage>
</organism>
<keyword evidence="2" id="KW-1185">Reference proteome</keyword>